<proteinExistence type="predicted"/>
<sequence>LKTEKVKHLRQTIVDTQEFIRSFQNEAEQKKSTYSEQDVSLQERVRAQLRAALYDIHDIFFEMSLMDRLTLLQQERELRAERKLRDLKAKSTKERLSLSAMFFEVQKSLKKNGSVHCLVGLDDPTPNVKVPRIAQGLINPKINKNEKFVMLCSQIKCLPL</sequence>
<evidence type="ECO:0000313" key="1">
    <source>
        <dbReference type="Ensembl" id="ENSORLP00015008188.1"/>
    </source>
</evidence>
<organism evidence="1 2">
    <name type="scientific">Oryzias latipes</name>
    <name type="common">Japanese rice fish</name>
    <name type="synonym">Japanese killifish</name>
    <dbReference type="NCBI Taxonomy" id="8090"/>
    <lineage>
        <taxon>Eukaryota</taxon>
        <taxon>Metazoa</taxon>
        <taxon>Chordata</taxon>
        <taxon>Craniata</taxon>
        <taxon>Vertebrata</taxon>
        <taxon>Euteleostomi</taxon>
        <taxon>Actinopterygii</taxon>
        <taxon>Neopterygii</taxon>
        <taxon>Teleostei</taxon>
        <taxon>Neoteleostei</taxon>
        <taxon>Acanthomorphata</taxon>
        <taxon>Ovalentaria</taxon>
        <taxon>Atherinomorphae</taxon>
        <taxon>Beloniformes</taxon>
        <taxon>Adrianichthyidae</taxon>
        <taxon>Oryziinae</taxon>
        <taxon>Oryzias</taxon>
    </lineage>
</organism>
<reference evidence="1" key="4">
    <citation type="submission" date="2025-09" db="UniProtKB">
        <authorList>
            <consortium name="Ensembl"/>
        </authorList>
    </citation>
    <scope>IDENTIFICATION</scope>
    <source>
        <strain evidence="1">HSOK</strain>
    </source>
</reference>
<dbReference type="GO" id="GO:0007099">
    <property type="term" value="P:centriole replication"/>
    <property type="evidence" value="ECO:0007669"/>
    <property type="project" value="InterPro"/>
</dbReference>
<reference evidence="1" key="3">
    <citation type="submission" date="2025-08" db="UniProtKB">
        <authorList>
            <consortium name="Ensembl"/>
        </authorList>
    </citation>
    <scope>IDENTIFICATION</scope>
    <source>
        <strain evidence="1">HSOK</strain>
    </source>
</reference>
<dbReference type="Ensembl" id="ENSORLT00015001244.1">
    <property type="protein sequence ID" value="ENSORLP00015008188.1"/>
    <property type="gene ID" value="ENSORLG00015009008.1"/>
</dbReference>
<reference key="1">
    <citation type="journal article" date="2007" name="Nature">
        <title>The medaka draft genome and insights into vertebrate genome evolution.</title>
        <authorList>
            <person name="Kasahara M."/>
            <person name="Naruse K."/>
            <person name="Sasaki S."/>
            <person name="Nakatani Y."/>
            <person name="Qu W."/>
            <person name="Ahsan B."/>
            <person name="Yamada T."/>
            <person name="Nagayasu Y."/>
            <person name="Doi K."/>
            <person name="Kasai Y."/>
            <person name="Jindo T."/>
            <person name="Kobayashi D."/>
            <person name="Shimada A."/>
            <person name="Toyoda A."/>
            <person name="Kuroki Y."/>
            <person name="Fujiyama A."/>
            <person name="Sasaki T."/>
            <person name="Shimizu A."/>
            <person name="Asakawa S."/>
            <person name="Shimizu N."/>
            <person name="Hashimoto S."/>
            <person name="Yang J."/>
            <person name="Lee Y."/>
            <person name="Matsushima K."/>
            <person name="Sugano S."/>
            <person name="Sakaizumi M."/>
            <person name="Narita T."/>
            <person name="Ohishi K."/>
            <person name="Haga S."/>
            <person name="Ohta F."/>
            <person name="Nomoto H."/>
            <person name="Nogata K."/>
            <person name="Morishita T."/>
            <person name="Endo T."/>
            <person name="Shin-I T."/>
            <person name="Takeda H."/>
            <person name="Morishita S."/>
            <person name="Kohara Y."/>
        </authorList>
    </citation>
    <scope>NUCLEOTIDE SEQUENCE [LARGE SCALE GENOMIC DNA]</scope>
    <source>
        <strain>Hd-rR</strain>
    </source>
</reference>
<dbReference type="AlphaFoldDB" id="A0A3P9HKW7"/>
<accession>A0A3P9HKW7</accession>
<dbReference type="GO" id="GO:0032465">
    <property type="term" value="P:regulation of cytokinesis"/>
    <property type="evidence" value="ECO:0007669"/>
    <property type="project" value="InterPro"/>
</dbReference>
<dbReference type="PANTHER" id="PTHR13594:SF3">
    <property type="entry name" value="CENTRIOLAR COILED-COIL PROTEIN OF 110 KDA-LIKE ISOFORM X3"/>
    <property type="match status" value="1"/>
</dbReference>
<protein>
    <submittedName>
        <fullName evidence="1">Uncharacterized protein</fullName>
    </submittedName>
</protein>
<evidence type="ECO:0000313" key="2">
    <source>
        <dbReference type="Proteomes" id="UP000265200"/>
    </source>
</evidence>
<dbReference type="InterPro" id="IPR033207">
    <property type="entry name" value="CCP110"/>
</dbReference>
<dbReference type="PANTHER" id="PTHR13594">
    <property type="entry name" value="CENTRIOLAR COILED-COIL PROTEIN OF 110 KDA"/>
    <property type="match status" value="1"/>
</dbReference>
<name>A0A3P9HKW7_ORYLA</name>
<reference evidence="1 2" key="2">
    <citation type="submission" date="2017-04" db="EMBL/GenBank/DDBJ databases">
        <title>CpG methylation of centromeres and impact of large insertions on vertebrate speciation.</title>
        <authorList>
            <person name="Ichikawa K."/>
            <person name="Yoshimura J."/>
            <person name="Morishita S."/>
        </authorList>
    </citation>
    <scope>NUCLEOTIDE SEQUENCE</scope>
    <source>
        <strain evidence="1 2">HSOK</strain>
    </source>
</reference>
<dbReference type="Proteomes" id="UP000265200">
    <property type="component" value="Chromosome 8"/>
</dbReference>
<dbReference type="GO" id="GO:0005814">
    <property type="term" value="C:centriole"/>
    <property type="evidence" value="ECO:0007669"/>
    <property type="project" value="InterPro"/>
</dbReference>